<proteinExistence type="predicted"/>
<comment type="caution">
    <text evidence="2">The sequence shown here is derived from an EMBL/GenBank/DDBJ whole genome shotgun (WGS) entry which is preliminary data.</text>
</comment>
<evidence type="ECO:0000313" key="2">
    <source>
        <dbReference type="EMBL" id="GAA1781530.1"/>
    </source>
</evidence>
<reference evidence="3" key="1">
    <citation type="journal article" date="2019" name="Int. J. Syst. Evol. Microbiol.">
        <title>The Global Catalogue of Microorganisms (GCM) 10K type strain sequencing project: providing services to taxonomists for standard genome sequencing and annotation.</title>
        <authorList>
            <consortium name="The Broad Institute Genomics Platform"/>
            <consortium name="The Broad Institute Genome Sequencing Center for Infectious Disease"/>
            <person name="Wu L."/>
            <person name="Ma J."/>
        </authorList>
    </citation>
    <scope>NUCLEOTIDE SEQUENCE [LARGE SCALE GENOMIC DNA]</scope>
    <source>
        <strain evidence="3">JCM 15592</strain>
    </source>
</reference>
<name>A0ABP4XFY4_9MICO</name>
<dbReference type="Proteomes" id="UP001499938">
    <property type="component" value="Unassembled WGS sequence"/>
</dbReference>
<evidence type="ECO:0000256" key="1">
    <source>
        <dbReference type="SAM" id="MobiDB-lite"/>
    </source>
</evidence>
<evidence type="ECO:0000313" key="3">
    <source>
        <dbReference type="Proteomes" id="UP001499938"/>
    </source>
</evidence>
<dbReference type="RefSeq" id="WP_344080401.1">
    <property type="nucleotide sequence ID" value="NZ_BAAAPO010000006.1"/>
</dbReference>
<gene>
    <name evidence="2" type="ORF">GCM10009811_03650</name>
</gene>
<feature type="region of interest" description="Disordered" evidence="1">
    <location>
        <begin position="35"/>
        <end position="59"/>
    </location>
</feature>
<dbReference type="EMBL" id="BAAAPO010000006">
    <property type="protein sequence ID" value="GAA1781530.1"/>
    <property type="molecule type" value="Genomic_DNA"/>
</dbReference>
<sequence>MTVLPGPAVVPGAWTVVVCEVIGESFEGWMGLVHHDAPGAATDSSAQRPVLDGQKEERD</sequence>
<keyword evidence="3" id="KW-1185">Reference proteome</keyword>
<organism evidence="2 3">
    <name type="scientific">Nostocoides veronense</name>
    <dbReference type="NCBI Taxonomy" id="330836"/>
    <lineage>
        <taxon>Bacteria</taxon>
        <taxon>Bacillati</taxon>
        <taxon>Actinomycetota</taxon>
        <taxon>Actinomycetes</taxon>
        <taxon>Micrococcales</taxon>
        <taxon>Intrasporangiaceae</taxon>
        <taxon>Nostocoides</taxon>
    </lineage>
</organism>
<accession>A0ABP4XFY4</accession>
<protein>
    <submittedName>
        <fullName evidence="2">Uncharacterized protein</fullName>
    </submittedName>
</protein>